<dbReference type="InterPro" id="IPR002125">
    <property type="entry name" value="CMP_dCMP_dom"/>
</dbReference>
<dbReference type="GO" id="GO:0009231">
    <property type="term" value="P:riboflavin biosynthetic process"/>
    <property type="evidence" value="ECO:0007669"/>
    <property type="project" value="UniProtKB-UniPathway"/>
</dbReference>
<dbReference type="PROSITE" id="PS51747">
    <property type="entry name" value="CYT_DCMP_DEAMINASES_2"/>
    <property type="match status" value="1"/>
</dbReference>
<evidence type="ECO:0000259" key="6">
    <source>
        <dbReference type="PROSITE" id="PS51747"/>
    </source>
</evidence>
<dbReference type="Gene3D" id="3.40.430.10">
    <property type="entry name" value="Dihydrofolate Reductase, subunit A"/>
    <property type="match status" value="1"/>
</dbReference>
<dbReference type="InterPro" id="IPR011549">
    <property type="entry name" value="RibD_C"/>
</dbReference>
<evidence type="ECO:0000256" key="5">
    <source>
        <dbReference type="ARBA" id="ARBA00023268"/>
    </source>
</evidence>
<reference evidence="7 8" key="1">
    <citation type="journal article" date="2011" name="Science">
        <title>The Selaginella genome identifies genetic changes associated with the evolution of vascular plants.</title>
        <authorList>
            <person name="Banks J.A."/>
            <person name="Nishiyama T."/>
            <person name="Hasebe M."/>
            <person name="Bowman J.L."/>
            <person name="Gribskov M."/>
            <person name="dePamphilis C."/>
            <person name="Albert V.A."/>
            <person name="Aono N."/>
            <person name="Aoyama T."/>
            <person name="Ambrose B.A."/>
            <person name="Ashton N.W."/>
            <person name="Axtell M.J."/>
            <person name="Barker E."/>
            <person name="Barker M.S."/>
            <person name="Bennetzen J.L."/>
            <person name="Bonawitz N.D."/>
            <person name="Chapple C."/>
            <person name="Cheng C."/>
            <person name="Correa L.G."/>
            <person name="Dacre M."/>
            <person name="DeBarry J."/>
            <person name="Dreyer I."/>
            <person name="Elias M."/>
            <person name="Engstrom E.M."/>
            <person name="Estelle M."/>
            <person name="Feng L."/>
            <person name="Finet C."/>
            <person name="Floyd S.K."/>
            <person name="Frommer W.B."/>
            <person name="Fujita T."/>
            <person name="Gramzow L."/>
            <person name="Gutensohn M."/>
            <person name="Harholt J."/>
            <person name="Hattori M."/>
            <person name="Heyl A."/>
            <person name="Hirai T."/>
            <person name="Hiwatashi Y."/>
            <person name="Ishikawa M."/>
            <person name="Iwata M."/>
            <person name="Karol K.G."/>
            <person name="Koehler B."/>
            <person name="Kolukisaoglu U."/>
            <person name="Kubo M."/>
            <person name="Kurata T."/>
            <person name="Lalonde S."/>
            <person name="Li K."/>
            <person name="Li Y."/>
            <person name="Litt A."/>
            <person name="Lyons E."/>
            <person name="Manning G."/>
            <person name="Maruyama T."/>
            <person name="Michael T.P."/>
            <person name="Mikami K."/>
            <person name="Miyazaki S."/>
            <person name="Morinaga S."/>
            <person name="Murata T."/>
            <person name="Mueller-Roeber B."/>
            <person name="Nelson D.R."/>
            <person name="Obara M."/>
            <person name="Oguri Y."/>
            <person name="Olmstead R.G."/>
            <person name="Onodera N."/>
            <person name="Petersen B.L."/>
            <person name="Pils B."/>
            <person name="Prigge M."/>
            <person name="Rensing S.A."/>
            <person name="Riano-Pachon D.M."/>
            <person name="Roberts A.W."/>
            <person name="Sato Y."/>
            <person name="Scheller H.V."/>
            <person name="Schulz B."/>
            <person name="Schulz C."/>
            <person name="Shakirov E.V."/>
            <person name="Shibagaki N."/>
            <person name="Shinohara N."/>
            <person name="Shippen D.E."/>
            <person name="Soerensen I."/>
            <person name="Sotooka R."/>
            <person name="Sugimoto N."/>
            <person name="Sugita M."/>
            <person name="Sumikawa N."/>
            <person name="Tanurdzic M."/>
            <person name="Theissen G."/>
            <person name="Ulvskov P."/>
            <person name="Wakazuki S."/>
            <person name="Weng J.K."/>
            <person name="Willats W.W."/>
            <person name="Wipf D."/>
            <person name="Wolf P.G."/>
            <person name="Yang L."/>
            <person name="Zimmer A.D."/>
            <person name="Zhu Q."/>
            <person name="Mitros T."/>
            <person name="Hellsten U."/>
            <person name="Loque D."/>
            <person name="Otillar R."/>
            <person name="Salamov A."/>
            <person name="Schmutz J."/>
            <person name="Shapiro H."/>
            <person name="Lindquist E."/>
            <person name="Lucas S."/>
            <person name="Rokhsar D."/>
            <person name="Grigoriev I.V."/>
        </authorList>
    </citation>
    <scope>NUCLEOTIDE SEQUENCE [LARGE SCALE GENOMIC DNA]</scope>
</reference>
<dbReference type="SUPFAM" id="SSF143990">
    <property type="entry name" value="YbiA-like"/>
    <property type="match status" value="1"/>
</dbReference>
<dbReference type="OMA" id="GIRHPLK"/>
<keyword evidence="3" id="KW-0521">NADP</keyword>
<evidence type="ECO:0000256" key="3">
    <source>
        <dbReference type="ARBA" id="ARBA00022857"/>
    </source>
</evidence>
<dbReference type="NCBIfam" id="TIGR00227">
    <property type="entry name" value="ribD_Cterm"/>
    <property type="match status" value="1"/>
</dbReference>
<evidence type="ECO:0000313" key="7">
    <source>
        <dbReference type="EMBL" id="EFJ21580.1"/>
    </source>
</evidence>
<dbReference type="STRING" id="88036.D8S269"/>
<dbReference type="InterPro" id="IPR050765">
    <property type="entry name" value="Riboflavin_Biosynth_HTPR"/>
</dbReference>
<dbReference type="Gramene" id="EFJ21580">
    <property type="protein sequence ID" value="EFJ21580"/>
    <property type="gene ID" value="SELMODRAFT_106737"/>
</dbReference>
<sequence length="561" mass="61134">MAPSNAGFDSFHMLRAAELADGSAGHTAPHPNSACVIARSEKVVGEAFLYGQGTRCAEIQAVEMAGELSRGATAYLNLEPGDCHGDDTAIKALKQSGVARVVVGLQHPLKHHSGKAIAALRGLGIPVDVLEKHGDGTFKEAFRACQEVNAPLLYRATHGVPFSILKYAMTLDGKIAASTGHASWVSSKMSRQRVFETRGRSDAIIVGGNTVRRDNPRLTTRQEGGHLPVRVVMSRTLNLPLELHLWDVSNAHTIVMTQRGARREFQRELVARGVEVVEFDFLTPKAVMDYCYERGFLSVLWECGGALSAPALAAGIIHKVIAFVAPKIIGGVTAPTPVGELGMVEMTQALNLLDVTFEQVGPDMLVSGYLKPIPRMKSPASAYADDPSIADAGIFSSSTVIYFYKSWDPYGAFTNFTAHSIKLPGSSETWKSVEHYYQAQKFSGVEDELAMQAIENIRNAESPEEAARIGRRLARERPDLVRPDWENSKMDVMEEALVAKFSSYPQLRSLLLSTAGCVLIESSPHDYFWGSGKDGTGQNQLGRLLMKLRATILTENQHQLS</sequence>
<name>D8S269_SELML</name>
<organism evidence="8">
    <name type="scientific">Selaginella moellendorffii</name>
    <name type="common">Spikemoss</name>
    <dbReference type="NCBI Taxonomy" id="88036"/>
    <lineage>
        <taxon>Eukaryota</taxon>
        <taxon>Viridiplantae</taxon>
        <taxon>Streptophyta</taxon>
        <taxon>Embryophyta</taxon>
        <taxon>Tracheophyta</taxon>
        <taxon>Lycopodiopsida</taxon>
        <taxon>Selaginellales</taxon>
        <taxon>Selaginellaceae</taxon>
        <taxon>Selaginella</taxon>
    </lineage>
</organism>
<dbReference type="CDD" id="cd15457">
    <property type="entry name" value="NADAR"/>
    <property type="match status" value="1"/>
</dbReference>
<dbReference type="UniPathway" id="UPA00275">
    <property type="reaction ID" value="UER00402"/>
</dbReference>
<dbReference type="PANTHER" id="PTHR38011">
    <property type="entry name" value="DIHYDROFOLATE REDUCTASE FAMILY PROTEIN (AFU_ORTHOLOGUE AFUA_8G06820)"/>
    <property type="match status" value="1"/>
</dbReference>
<dbReference type="SUPFAM" id="SSF53597">
    <property type="entry name" value="Dihydrofolate reductase-like"/>
    <property type="match status" value="1"/>
</dbReference>
<evidence type="ECO:0000256" key="2">
    <source>
        <dbReference type="ARBA" id="ARBA00013173"/>
    </source>
</evidence>
<dbReference type="FunCoup" id="D8S269">
    <property type="interactions" value="614"/>
</dbReference>
<dbReference type="GO" id="GO:0050661">
    <property type="term" value="F:NADP binding"/>
    <property type="evidence" value="ECO:0007669"/>
    <property type="project" value="InterPro"/>
</dbReference>
<dbReference type="Gene3D" id="3.40.140.10">
    <property type="entry name" value="Cytidine Deaminase, domain 2"/>
    <property type="match status" value="1"/>
</dbReference>
<feature type="domain" description="CMP/dCMP-type deaminase" evidence="6">
    <location>
        <begin position="7"/>
        <end position="116"/>
    </location>
</feature>
<dbReference type="InterPro" id="IPR037238">
    <property type="entry name" value="YbiA-like_sf"/>
</dbReference>
<evidence type="ECO:0000256" key="4">
    <source>
        <dbReference type="ARBA" id="ARBA00023002"/>
    </source>
</evidence>
<keyword evidence="8" id="KW-1185">Reference proteome</keyword>
<dbReference type="PANTHER" id="PTHR38011:SF7">
    <property type="entry name" value="2,5-DIAMINO-6-RIBOSYLAMINO-4(3H)-PYRIMIDINONE 5'-PHOSPHATE REDUCTASE"/>
    <property type="match status" value="1"/>
</dbReference>
<dbReference type="Pfam" id="PF08719">
    <property type="entry name" value="NADAR"/>
    <property type="match status" value="1"/>
</dbReference>
<dbReference type="GO" id="GO:0008703">
    <property type="term" value="F:5-amino-6-(5-phosphoribosylamino)uracil reductase activity"/>
    <property type="evidence" value="ECO:0007669"/>
    <property type="project" value="UniProtKB-EC"/>
</dbReference>
<keyword evidence="4" id="KW-0560">Oxidoreductase</keyword>
<protein>
    <recommendedName>
        <fullName evidence="2">5-amino-6-(5-phosphoribosylamino)uracil reductase</fullName>
        <ecNumber evidence="2">1.1.1.193</ecNumber>
    </recommendedName>
</protein>
<dbReference type="InterPro" id="IPR016193">
    <property type="entry name" value="Cytidine_deaminase-like"/>
</dbReference>
<dbReference type="AlphaFoldDB" id="D8S269"/>
<evidence type="ECO:0000313" key="8">
    <source>
        <dbReference type="Proteomes" id="UP000001514"/>
    </source>
</evidence>
<dbReference type="Proteomes" id="UP000001514">
    <property type="component" value="Unassembled WGS sequence"/>
</dbReference>
<dbReference type="NCBIfam" id="TIGR00326">
    <property type="entry name" value="eubact_ribD"/>
    <property type="match status" value="1"/>
</dbReference>
<dbReference type="eggNOG" id="KOG1018">
    <property type="taxonomic scope" value="Eukaryota"/>
</dbReference>
<dbReference type="InterPro" id="IPR002734">
    <property type="entry name" value="RibDG_C"/>
</dbReference>
<dbReference type="NCBIfam" id="TIGR02464">
    <property type="entry name" value="ribofla_fusion"/>
    <property type="match status" value="1"/>
</dbReference>
<keyword evidence="5" id="KW-0511">Multifunctional enzyme</keyword>
<dbReference type="SUPFAM" id="SSF53927">
    <property type="entry name" value="Cytidine deaminase-like"/>
    <property type="match status" value="1"/>
</dbReference>
<dbReference type="EMBL" id="GL377599">
    <property type="protein sequence ID" value="EFJ21580.1"/>
    <property type="molecule type" value="Genomic_DNA"/>
</dbReference>
<dbReference type="EC" id="1.1.1.193" evidence="2"/>
<proteinExistence type="predicted"/>
<dbReference type="HOGENOM" id="CLU_486092_0_0_1"/>
<dbReference type="OrthoDB" id="206452at2759"/>
<comment type="pathway">
    <text evidence="1">Cofactor biosynthesis; riboflavin biosynthesis; 5-amino-6-(D-ribitylamino)uracil from GTP: step 3/4.</text>
</comment>
<evidence type="ECO:0000256" key="1">
    <source>
        <dbReference type="ARBA" id="ARBA00004910"/>
    </source>
</evidence>
<dbReference type="InterPro" id="IPR024072">
    <property type="entry name" value="DHFR-like_dom_sf"/>
</dbReference>
<dbReference type="InterPro" id="IPR004794">
    <property type="entry name" value="Eubact_RibD"/>
</dbReference>
<dbReference type="InterPro" id="IPR012816">
    <property type="entry name" value="NADAR"/>
</dbReference>
<dbReference type="Pfam" id="PF01872">
    <property type="entry name" value="RibD_C"/>
    <property type="match status" value="1"/>
</dbReference>
<dbReference type="KEGG" id="smo:SELMODRAFT_106737"/>
<dbReference type="Gene3D" id="1.10.357.40">
    <property type="entry name" value="YbiA-like"/>
    <property type="match status" value="1"/>
</dbReference>
<dbReference type="InParanoid" id="D8S269"/>
<gene>
    <name evidence="7" type="ORF">SELMODRAFT_106737</name>
</gene>
<dbReference type="GO" id="GO:0008835">
    <property type="term" value="F:diaminohydroxyphosphoribosylaminopyrimidine deaminase activity"/>
    <property type="evidence" value="ECO:0000318"/>
    <property type="project" value="GO_Central"/>
</dbReference>
<accession>D8S269</accession>